<dbReference type="InterPro" id="IPR043128">
    <property type="entry name" value="Rev_trsase/Diguanyl_cyclase"/>
</dbReference>
<organism evidence="1 2">
    <name type="scientific">Ambispora leptoticha</name>
    <dbReference type="NCBI Taxonomy" id="144679"/>
    <lineage>
        <taxon>Eukaryota</taxon>
        <taxon>Fungi</taxon>
        <taxon>Fungi incertae sedis</taxon>
        <taxon>Mucoromycota</taxon>
        <taxon>Glomeromycotina</taxon>
        <taxon>Glomeromycetes</taxon>
        <taxon>Archaeosporales</taxon>
        <taxon>Ambisporaceae</taxon>
        <taxon>Ambispora</taxon>
    </lineage>
</organism>
<dbReference type="InterPro" id="IPR043502">
    <property type="entry name" value="DNA/RNA_pol_sf"/>
</dbReference>
<feature type="non-terminal residue" evidence="1">
    <location>
        <position position="135"/>
    </location>
</feature>
<dbReference type="Proteomes" id="UP000789508">
    <property type="component" value="Unassembled WGS sequence"/>
</dbReference>
<keyword evidence="2" id="KW-1185">Reference proteome</keyword>
<protein>
    <submittedName>
        <fullName evidence="1">865_t:CDS:1</fullName>
    </submittedName>
</protein>
<name>A0A9N9JEI5_9GLOM</name>
<evidence type="ECO:0000313" key="1">
    <source>
        <dbReference type="EMBL" id="CAG8778368.1"/>
    </source>
</evidence>
<sequence>CIQGILANTNMRERSRQGCSFDDDGSITIHRNVHGVAAAYQDDVGLWTNGDLKGHMDVFVDLAKTFEKAGLTFAAKKCFIAYKELNIYGFVISKKKPDNDIQKIKDAIKDMAKAMKDLTKREGIPRQNERNTRLR</sequence>
<dbReference type="EMBL" id="CAJVPS010057194">
    <property type="protein sequence ID" value="CAG8778368.1"/>
    <property type="molecule type" value="Genomic_DNA"/>
</dbReference>
<accession>A0A9N9JEI5</accession>
<dbReference type="SUPFAM" id="SSF56672">
    <property type="entry name" value="DNA/RNA polymerases"/>
    <property type="match status" value="1"/>
</dbReference>
<comment type="caution">
    <text evidence="1">The sequence shown here is derived from an EMBL/GenBank/DDBJ whole genome shotgun (WGS) entry which is preliminary data.</text>
</comment>
<feature type="non-terminal residue" evidence="1">
    <location>
        <position position="1"/>
    </location>
</feature>
<gene>
    <name evidence="1" type="ORF">ALEPTO_LOCUS14531</name>
</gene>
<proteinExistence type="predicted"/>
<dbReference type="Gene3D" id="3.30.70.270">
    <property type="match status" value="1"/>
</dbReference>
<evidence type="ECO:0000313" key="2">
    <source>
        <dbReference type="Proteomes" id="UP000789508"/>
    </source>
</evidence>
<dbReference type="AlphaFoldDB" id="A0A9N9JEI5"/>
<reference evidence="1" key="1">
    <citation type="submission" date="2021-06" db="EMBL/GenBank/DDBJ databases">
        <authorList>
            <person name="Kallberg Y."/>
            <person name="Tangrot J."/>
            <person name="Rosling A."/>
        </authorList>
    </citation>
    <scope>NUCLEOTIDE SEQUENCE</scope>
    <source>
        <strain evidence="1">FL130A</strain>
    </source>
</reference>